<feature type="transmembrane region" description="Helical" evidence="2">
    <location>
        <begin position="30"/>
        <end position="46"/>
    </location>
</feature>
<comment type="caution">
    <text evidence="3">The sequence shown here is derived from an EMBL/GenBank/DDBJ whole genome shotgun (WGS) entry which is preliminary data.</text>
</comment>
<protein>
    <submittedName>
        <fullName evidence="3">Uncharacterized protein</fullName>
    </submittedName>
</protein>
<evidence type="ECO:0000313" key="3">
    <source>
        <dbReference type="EMBL" id="MBH8594454.1"/>
    </source>
</evidence>
<dbReference type="EMBL" id="JAECVW010000002">
    <property type="protein sequence ID" value="MBH8594454.1"/>
    <property type="molecule type" value="Genomic_DNA"/>
</dbReference>
<accession>A0A8I1A443</accession>
<feature type="transmembrane region" description="Helical" evidence="2">
    <location>
        <begin position="7"/>
        <end position="24"/>
    </location>
</feature>
<evidence type="ECO:0000313" key="4">
    <source>
        <dbReference type="Proteomes" id="UP000633619"/>
    </source>
</evidence>
<name>A0A8I1A443_THEIN</name>
<dbReference type="AlphaFoldDB" id="A0A8I1A443"/>
<keyword evidence="2" id="KW-0812">Transmembrane</keyword>
<gene>
    <name evidence="3" type="ORF">I8U20_03820</name>
</gene>
<reference evidence="3 4" key="1">
    <citation type="submission" date="2020-12" db="EMBL/GenBank/DDBJ databases">
        <title>WGS of Thermoactinomyces spp.</title>
        <authorList>
            <person name="Cheng K."/>
        </authorList>
    </citation>
    <scope>NUCLEOTIDE SEQUENCE [LARGE SCALE GENOMIC DNA]</scope>
    <source>
        <strain evidence="4">CICC 10671\DSM 43846</strain>
    </source>
</reference>
<feature type="compositionally biased region" description="Basic residues" evidence="1">
    <location>
        <begin position="63"/>
        <end position="86"/>
    </location>
</feature>
<proteinExistence type="predicted"/>
<sequence length="86" mass="10172">MPRRTQFPWYYLILGLAAIGLISQLVHSPSSFFIPVLVIGLVWYFYKAPPRWFIRLVNPSHPRASKKLPKKKRKKHRFQVINGNKK</sequence>
<keyword evidence="4" id="KW-1185">Reference proteome</keyword>
<feature type="region of interest" description="Disordered" evidence="1">
    <location>
        <begin position="62"/>
        <end position="86"/>
    </location>
</feature>
<organism evidence="3 4">
    <name type="scientific">Thermoactinomyces intermedius</name>
    <dbReference type="NCBI Taxonomy" id="2024"/>
    <lineage>
        <taxon>Bacteria</taxon>
        <taxon>Bacillati</taxon>
        <taxon>Bacillota</taxon>
        <taxon>Bacilli</taxon>
        <taxon>Bacillales</taxon>
        <taxon>Thermoactinomycetaceae</taxon>
        <taxon>Thermoactinomyces</taxon>
    </lineage>
</organism>
<keyword evidence="2" id="KW-1133">Transmembrane helix</keyword>
<evidence type="ECO:0000256" key="1">
    <source>
        <dbReference type="SAM" id="MobiDB-lite"/>
    </source>
</evidence>
<dbReference type="Proteomes" id="UP000633619">
    <property type="component" value="Unassembled WGS sequence"/>
</dbReference>
<keyword evidence="2" id="KW-0472">Membrane</keyword>
<dbReference type="RefSeq" id="WP_181731704.1">
    <property type="nucleotide sequence ID" value="NZ_JACEIR010000003.1"/>
</dbReference>
<evidence type="ECO:0000256" key="2">
    <source>
        <dbReference type="SAM" id="Phobius"/>
    </source>
</evidence>